<organism evidence="1 2">
    <name type="scientific">Ascobolus immersus RN42</name>
    <dbReference type="NCBI Taxonomy" id="1160509"/>
    <lineage>
        <taxon>Eukaryota</taxon>
        <taxon>Fungi</taxon>
        <taxon>Dikarya</taxon>
        <taxon>Ascomycota</taxon>
        <taxon>Pezizomycotina</taxon>
        <taxon>Pezizomycetes</taxon>
        <taxon>Pezizales</taxon>
        <taxon>Ascobolaceae</taxon>
        <taxon>Ascobolus</taxon>
    </lineage>
</organism>
<keyword evidence="2" id="KW-1185">Reference proteome</keyword>
<dbReference type="Proteomes" id="UP000275078">
    <property type="component" value="Unassembled WGS sequence"/>
</dbReference>
<proteinExistence type="predicted"/>
<dbReference type="EMBL" id="ML119660">
    <property type="protein sequence ID" value="RPA84210.1"/>
    <property type="molecule type" value="Genomic_DNA"/>
</dbReference>
<dbReference type="AlphaFoldDB" id="A0A3N4IJ80"/>
<reference evidence="1 2" key="1">
    <citation type="journal article" date="2018" name="Nat. Ecol. Evol.">
        <title>Pezizomycetes genomes reveal the molecular basis of ectomycorrhizal truffle lifestyle.</title>
        <authorList>
            <person name="Murat C."/>
            <person name="Payen T."/>
            <person name="Noel B."/>
            <person name="Kuo A."/>
            <person name="Morin E."/>
            <person name="Chen J."/>
            <person name="Kohler A."/>
            <person name="Krizsan K."/>
            <person name="Balestrini R."/>
            <person name="Da Silva C."/>
            <person name="Montanini B."/>
            <person name="Hainaut M."/>
            <person name="Levati E."/>
            <person name="Barry K.W."/>
            <person name="Belfiori B."/>
            <person name="Cichocki N."/>
            <person name="Clum A."/>
            <person name="Dockter R.B."/>
            <person name="Fauchery L."/>
            <person name="Guy J."/>
            <person name="Iotti M."/>
            <person name="Le Tacon F."/>
            <person name="Lindquist E.A."/>
            <person name="Lipzen A."/>
            <person name="Malagnac F."/>
            <person name="Mello A."/>
            <person name="Molinier V."/>
            <person name="Miyauchi S."/>
            <person name="Poulain J."/>
            <person name="Riccioni C."/>
            <person name="Rubini A."/>
            <person name="Sitrit Y."/>
            <person name="Splivallo R."/>
            <person name="Traeger S."/>
            <person name="Wang M."/>
            <person name="Zifcakova L."/>
            <person name="Wipf D."/>
            <person name="Zambonelli A."/>
            <person name="Paolocci F."/>
            <person name="Nowrousian M."/>
            <person name="Ottonello S."/>
            <person name="Baldrian P."/>
            <person name="Spatafora J.W."/>
            <person name="Henrissat B."/>
            <person name="Nagy L.G."/>
            <person name="Aury J.M."/>
            <person name="Wincker P."/>
            <person name="Grigoriev I.V."/>
            <person name="Bonfante P."/>
            <person name="Martin F.M."/>
        </authorList>
    </citation>
    <scope>NUCLEOTIDE SEQUENCE [LARGE SCALE GENOMIC DNA]</scope>
    <source>
        <strain evidence="1 2">RN42</strain>
    </source>
</reference>
<sequence length="305" mass="34677">MASFLTLPFELHVEIASYFLPSPPPTLSTPMLVCTAMRQDDPEDEECRPIFEAHAVFDSSYKYFQKGSYKDILRLILAFGRGPTKNEPNNNAIGQSLRHIYTAQLSAALAKSLVTQVLYYNAHGIDETDPRRVYYVKKGLWDILTVFDFMLGESSSTSRYDIIRLEFDFWRSFVSVCDDVAHRIPLALGWEEEMVKDAWAGHLEGLAFDVTSLGKRESSRGRAGLIAALVEREIRQMALCEDCLSETSRARTTYAICNALISRYRQFGRPSPSGYTYIGWCRKSSARKAREHVMRLLDEATFTGF</sequence>
<protein>
    <submittedName>
        <fullName evidence="1">Uncharacterized protein</fullName>
    </submittedName>
</protein>
<accession>A0A3N4IJ80</accession>
<evidence type="ECO:0000313" key="1">
    <source>
        <dbReference type="EMBL" id="RPA84210.1"/>
    </source>
</evidence>
<gene>
    <name evidence="1" type="ORF">BJ508DRAFT_304032</name>
</gene>
<name>A0A3N4IJ80_ASCIM</name>
<evidence type="ECO:0000313" key="2">
    <source>
        <dbReference type="Proteomes" id="UP000275078"/>
    </source>
</evidence>